<protein>
    <recommendedName>
        <fullName evidence="2">site-specific DNA-methyltransferase (adenine-specific)</fullName>
        <ecNumber evidence="2">2.1.1.72</ecNumber>
    </recommendedName>
</protein>
<organism evidence="7 8">
    <name type="scientific">Blautia producta</name>
    <dbReference type="NCBI Taxonomy" id="33035"/>
    <lineage>
        <taxon>Bacteria</taxon>
        <taxon>Bacillati</taxon>
        <taxon>Bacillota</taxon>
        <taxon>Clostridia</taxon>
        <taxon>Lachnospirales</taxon>
        <taxon>Lachnospiraceae</taxon>
        <taxon>Blautia</taxon>
    </lineage>
</organism>
<reference evidence="7 8" key="1">
    <citation type="submission" date="2019-04" db="EMBL/GenBank/DDBJ databases">
        <authorList>
            <person name="Schori C."/>
            <person name="Ahrens C."/>
        </authorList>
    </citation>
    <scope>NUCLEOTIDE SEQUENCE [LARGE SCALE GENOMIC DNA]</scope>
    <source>
        <strain evidence="7 8">DSM 2950</strain>
    </source>
</reference>
<keyword evidence="4" id="KW-0808">Transferase</keyword>
<dbReference type="RefSeq" id="WP_018593321.1">
    <property type="nucleotide sequence ID" value="NZ_CABLBP010000001.1"/>
</dbReference>
<accession>A0A7G5MPS9</accession>
<dbReference type="PANTHER" id="PTHR30481:SF2">
    <property type="entry name" value="SITE-SPECIFIC DNA-METHYLTRANSFERASE (ADENINE-SPECIFIC)"/>
    <property type="match status" value="1"/>
</dbReference>
<evidence type="ECO:0000256" key="4">
    <source>
        <dbReference type="ARBA" id="ARBA00022679"/>
    </source>
</evidence>
<proteinExistence type="inferred from homology"/>
<dbReference type="InterPro" id="IPR029063">
    <property type="entry name" value="SAM-dependent_MTases_sf"/>
</dbReference>
<evidence type="ECO:0000256" key="3">
    <source>
        <dbReference type="ARBA" id="ARBA00022603"/>
    </source>
</evidence>
<dbReference type="GeneID" id="75052691"/>
<dbReference type="REBASE" id="440547">
    <property type="entry name" value="M.Bpr2950ORF2865P"/>
</dbReference>
<dbReference type="PIRSF" id="PIRSF000398">
    <property type="entry name" value="M_m6A_EcoRV"/>
    <property type="match status" value="1"/>
</dbReference>
<dbReference type="Gene3D" id="1.10.1020.10">
    <property type="entry name" value="Adenine-specific Methyltransferase, Domain 2"/>
    <property type="match status" value="1"/>
</dbReference>
<dbReference type="GO" id="GO:0043565">
    <property type="term" value="F:sequence-specific DNA binding"/>
    <property type="evidence" value="ECO:0007669"/>
    <property type="project" value="TreeGrafter"/>
</dbReference>
<dbReference type="PANTHER" id="PTHR30481">
    <property type="entry name" value="DNA ADENINE METHYLASE"/>
    <property type="match status" value="1"/>
</dbReference>
<keyword evidence="3 7" id="KW-0489">Methyltransferase</keyword>
<dbReference type="SUPFAM" id="SSF53335">
    <property type="entry name" value="S-adenosyl-L-methionine-dependent methyltransferases"/>
    <property type="match status" value="1"/>
</dbReference>
<dbReference type="GO" id="GO:1904047">
    <property type="term" value="F:S-adenosyl-L-methionine binding"/>
    <property type="evidence" value="ECO:0007669"/>
    <property type="project" value="TreeGrafter"/>
</dbReference>
<keyword evidence="5" id="KW-0949">S-adenosyl-L-methionine</keyword>
<sequence>MNPSPLRYPGGKYKLYKYVAQLIRENNCNTYIEPFCGGAAVALELLFNDVVKKIIINDYDYTIYCFWESVLHRTDEFIEMILQVDVSIEEWYRQKAIREDVDNYDSLEVGFSTFFLNRTNRSGIIDKAGPIGGASQKGNYSIDCRFNKERLAAQIKKIGDKRDSIKIFNLEALDFIDDVILGTRKSFIFFDPPYYGKGPGLYTNFYSHGDHANLANTILEKLKNRKWIVTYDNINAIKSMYFNVDSVEFELQYSLQSKRSGSEVMFFSKQIQRPKQEQKYIKIIQSEEL</sequence>
<evidence type="ECO:0000256" key="5">
    <source>
        <dbReference type="ARBA" id="ARBA00022691"/>
    </source>
</evidence>
<evidence type="ECO:0000256" key="2">
    <source>
        <dbReference type="ARBA" id="ARBA00011900"/>
    </source>
</evidence>
<comment type="similarity">
    <text evidence="1">Belongs to the N(4)/N(6)-methyltransferase family.</text>
</comment>
<name>A0A7G5MPS9_9FIRM</name>
<dbReference type="PRINTS" id="PR00505">
    <property type="entry name" value="D12N6MTFRASE"/>
</dbReference>
<evidence type="ECO:0000256" key="6">
    <source>
        <dbReference type="ARBA" id="ARBA00047942"/>
    </source>
</evidence>
<dbReference type="GO" id="GO:0009307">
    <property type="term" value="P:DNA restriction-modification system"/>
    <property type="evidence" value="ECO:0007669"/>
    <property type="project" value="InterPro"/>
</dbReference>
<dbReference type="InterPro" id="IPR023095">
    <property type="entry name" value="Ade_MeTrfase_dom_2"/>
</dbReference>
<gene>
    <name evidence="7" type="ORF">E5259_02865</name>
</gene>
<dbReference type="GO" id="GO:0009007">
    <property type="term" value="F:site-specific DNA-methyltransferase (adenine-specific) activity"/>
    <property type="evidence" value="ECO:0007669"/>
    <property type="project" value="UniProtKB-EC"/>
</dbReference>
<dbReference type="Proteomes" id="UP000515789">
    <property type="component" value="Chromosome"/>
</dbReference>
<evidence type="ECO:0000313" key="8">
    <source>
        <dbReference type="Proteomes" id="UP000515789"/>
    </source>
</evidence>
<evidence type="ECO:0000256" key="1">
    <source>
        <dbReference type="ARBA" id="ARBA00006594"/>
    </source>
</evidence>
<dbReference type="Gene3D" id="3.40.50.150">
    <property type="entry name" value="Vaccinia Virus protein VP39"/>
    <property type="match status" value="1"/>
</dbReference>
<dbReference type="InterPro" id="IPR012327">
    <property type="entry name" value="MeTrfase_D12"/>
</dbReference>
<dbReference type="GO" id="GO:0032259">
    <property type="term" value="P:methylation"/>
    <property type="evidence" value="ECO:0007669"/>
    <property type="project" value="UniProtKB-KW"/>
</dbReference>
<comment type="catalytic activity">
    <reaction evidence="6">
        <text>a 2'-deoxyadenosine in DNA + S-adenosyl-L-methionine = an N(6)-methyl-2'-deoxyadenosine in DNA + S-adenosyl-L-homocysteine + H(+)</text>
        <dbReference type="Rhea" id="RHEA:15197"/>
        <dbReference type="Rhea" id="RHEA-COMP:12418"/>
        <dbReference type="Rhea" id="RHEA-COMP:12419"/>
        <dbReference type="ChEBI" id="CHEBI:15378"/>
        <dbReference type="ChEBI" id="CHEBI:57856"/>
        <dbReference type="ChEBI" id="CHEBI:59789"/>
        <dbReference type="ChEBI" id="CHEBI:90615"/>
        <dbReference type="ChEBI" id="CHEBI:90616"/>
        <dbReference type="EC" id="2.1.1.72"/>
    </reaction>
</comment>
<dbReference type="EMBL" id="CP039126">
    <property type="protein sequence ID" value="QMW76622.1"/>
    <property type="molecule type" value="Genomic_DNA"/>
</dbReference>
<dbReference type="EC" id="2.1.1.72" evidence="2"/>
<dbReference type="AlphaFoldDB" id="A0A7G5MPS9"/>
<dbReference type="InterPro" id="IPR012263">
    <property type="entry name" value="M_m6A_EcoRV"/>
</dbReference>
<evidence type="ECO:0000313" key="7">
    <source>
        <dbReference type="EMBL" id="QMW76622.1"/>
    </source>
</evidence>
<dbReference type="GO" id="GO:0006298">
    <property type="term" value="P:mismatch repair"/>
    <property type="evidence" value="ECO:0007669"/>
    <property type="project" value="TreeGrafter"/>
</dbReference>
<dbReference type="Pfam" id="PF02086">
    <property type="entry name" value="MethyltransfD12"/>
    <property type="match status" value="1"/>
</dbReference>